<dbReference type="RefSeq" id="WP_187744876.1">
    <property type="nucleotide sequence ID" value="NZ_CP060826.1"/>
</dbReference>
<evidence type="ECO:0000313" key="2">
    <source>
        <dbReference type="Proteomes" id="UP000516230"/>
    </source>
</evidence>
<evidence type="ECO:0000313" key="1">
    <source>
        <dbReference type="EMBL" id="QNP67833.1"/>
    </source>
</evidence>
<reference evidence="1 2" key="1">
    <citation type="submission" date="2020-08" db="EMBL/GenBank/DDBJ databases">
        <title>A novel species.</title>
        <authorList>
            <person name="Gao J."/>
        </authorList>
    </citation>
    <scope>NUCLEOTIDE SEQUENCE [LARGE SCALE GENOMIC DNA]</scope>
    <source>
        <strain evidence="1 2">CRPJ-33</strain>
        <plasmid evidence="1 2">unnamed2</plasmid>
    </source>
</reference>
<dbReference type="AlphaFoldDB" id="A0A7H0I4W7"/>
<keyword evidence="2" id="KW-1185">Reference proteome</keyword>
<accession>A0A7H0I4W7</accession>
<dbReference type="EMBL" id="CP060826">
    <property type="protein sequence ID" value="QNP67833.1"/>
    <property type="molecule type" value="Genomic_DNA"/>
</dbReference>
<geneLocation type="plasmid" evidence="1 2">
    <name>unnamed2</name>
</geneLocation>
<dbReference type="Proteomes" id="UP000516230">
    <property type="component" value="Plasmid unnamed2"/>
</dbReference>
<gene>
    <name evidence="1" type="ORF">IAG43_33105</name>
</gene>
<proteinExistence type="predicted"/>
<keyword evidence="1" id="KW-0614">Plasmid</keyword>
<evidence type="ECO:0008006" key="3">
    <source>
        <dbReference type="Google" id="ProtNLM"/>
    </source>
</evidence>
<protein>
    <recommendedName>
        <fullName evidence="3">Prevent-host-death family protein</fullName>
    </recommendedName>
</protein>
<sequence length="162" mass="17675">MSAESAAVNFSELVNKNKQTLARLRDTPRLLLHRRDGEDLVLTTAARAEQDRTVVSAATRMLAAMARREPGSTELLLDILPDAFPWVRFLPEADIHAFAVELVDTMRAADSLGNNASVAQLLIAWQHTAEVHSDPELLAALTRDHGEDYGSVGSSHPSPLGR</sequence>
<dbReference type="KEGG" id="sgj:IAG43_33105"/>
<name>A0A7H0I4W7_9ACTN</name>
<organism evidence="1 2">
    <name type="scientific">Streptomyces genisteinicus</name>
    <dbReference type="NCBI Taxonomy" id="2768068"/>
    <lineage>
        <taxon>Bacteria</taxon>
        <taxon>Bacillati</taxon>
        <taxon>Actinomycetota</taxon>
        <taxon>Actinomycetes</taxon>
        <taxon>Kitasatosporales</taxon>
        <taxon>Streptomycetaceae</taxon>
        <taxon>Streptomyces</taxon>
    </lineage>
</organism>